<dbReference type="Pfam" id="PF04986">
    <property type="entry name" value="Y2_Tnp"/>
    <property type="match status" value="1"/>
</dbReference>
<feature type="compositionally biased region" description="Pro residues" evidence="1">
    <location>
        <begin position="499"/>
        <end position="509"/>
    </location>
</feature>
<dbReference type="Proteomes" id="UP001143307">
    <property type="component" value="Unassembled WGS sequence"/>
</dbReference>
<evidence type="ECO:0000259" key="2">
    <source>
        <dbReference type="Pfam" id="PF04986"/>
    </source>
</evidence>
<feature type="compositionally biased region" description="Polar residues" evidence="1">
    <location>
        <begin position="517"/>
        <end position="529"/>
    </location>
</feature>
<protein>
    <submittedName>
        <fullName evidence="4">Transposase</fullName>
    </submittedName>
</protein>
<name>A0ABT3SZD8_9GAMM</name>
<feature type="domain" description="Transposase zinc-binding" evidence="3">
    <location>
        <begin position="37"/>
        <end position="122"/>
    </location>
</feature>
<dbReference type="EMBL" id="SHNP01000007">
    <property type="protein sequence ID" value="MCX2975372.1"/>
    <property type="molecule type" value="Genomic_DNA"/>
</dbReference>
<organism evidence="4 5">
    <name type="scientific">Candidatus Seongchinamella marina</name>
    <dbReference type="NCBI Taxonomy" id="2518990"/>
    <lineage>
        <taxon>Bacteria</taxon>
        <taxon>Pseudomonadati</taxon>
        <taxon>Pseudomonadota</taxon>
        <taxon>Gammaproteobacteria</taxon>
        <taxon>Cellvibrionales</taxon>
        <taxon>Halieaceae</taxon>
        <taxon>Seongchinamella</taxon>
    </lineage>
</organism>
<comment type="caution">
    <text evidence="4">The sequence shown here is derived from an EMBL/GenBank/DDBJ whole genome shotgun (WGS) entry which is preliminary data.</text>
</comment>
<dbReference type="InterPro" id="IPR026889">
    <property type="entry name" value="Zn_Tnp"/>
</dbReference>
<dbReference type="InterPro" id="IPR007069">
    <property type="entry name" value="Transposase_32"/>
</dbReference>
<dbReference type="RefSeq" id="WP_279254011.1">
    <property type="nucleotide sequence ID" value="NZ_SHNP01000007.1"/>
</dbReference>
<dbReference type="Pfam" id="PF14319">
    <property type="entry name" value="Zn_Tnp_IS91"/>
    <property type="match status" value="1"/>
</dbReference>
<gene>
    <name evidence="4" type="ORF">EYC87_17465</name>
</gene>
<keyword evidence="5" id="KW-1185">Reference proteome</keyword>
<evidence type="ECO:0000313" key="4">
    <source>
        <dbReference type="EMBL" id="MCX2975372.1"/>
    </source>
</evidence>
<sequence length="529" mass="58935">MLAQGRDGLGKTAYERHQPEQTLLYQLVEAYFPALVDQLAQQGKSLPDHVHREFEAYLKCGRLEHGFLRVRCDKCHFERLVAFSCKKRGFCPSCGARRMAETAALLADEVFPDVPLRQWVISFPFPLRYLFAAHPQAMAKVLGTVYRAISTHLIHKAGFSLKDGAAGAVTLIQRFGSALNLNIHFHILFLDGVYVYRDNRPPRFQRVKAPDKAELEELVQLISQRVGRCLERQGLLEQDAEGAWLDLDPAEDTDAMPQILGSSISYRIAVGPQQGRKAFMIRTIRPLDRADPGLERVARANGFSLHAGVSCDGNQKDKRERLCRYISRPAVAVPRLSLSSTGKVVYTLKTPYRDGTTQVAFDRGGHPPVDFVARLAALVPKPRVNLTRYHGVLAPNHRWRGLVTPARRGKGIKSISNAEVRTPAERHAAMTWAQRLKRVFSIDIEVCGRCGGSVRVIVGAPNRCIEDQDVIPDKAGQALDRILNHLRQKEQETPTRPLLVPPTRAPPGTLPLFAGKDSSTTALHQQGSQ</sequence>
<feature type="region of interest" description="Disordered" evidence="1">
    <location>
        <begin position="490"/>
        <end position="529"/>
    </location>
</feature>
<proteinExistence type="predicted"/>
<evidence type="ECO:0000313" key="5">
    <source>
        <dbReference type="Proteomes" id="UP001143307"/>
    </source>
</evidence>
<accession>A0ABT3SZD8</accession>
<evidence type="ECO:0000259" key="3">
    <source>
        <dbReference type="Pfam" id="PF14319"/>
    </source>
</evidence>
<feature type="domain" description="Transposase IS801/IS1294" evidence="2">
    <location>
        <begin position="167"/>
        <end position="396"/>
    </location>
</feature>
<reference evidence="4" key="1">
    <citation type="submission" date="2019-02" db="EMBL/GenBank/DDBJ databases">
        <authorList>
            <person name="Li S.-H."/>
        </authorList>
    </citation>
    <scope>NUCLEOTIDE SEQUENCE</scope>
    <source>
        <strain evidence="4">IMCC8485</strain>
    </source>
</reference>
<evidence type="ECO:0000256" key="1">
    <source>
        <dbReference type="SAM" id="MobiDB-lite"/>
    </source>
</evidence>